<evidence type="ECO:0000313" key="1">
    <source>
        <dbReference type="EMBL" id="QTE02019.1"/>
    </source>
</evidence>
<organism evidence="1 2">
    <name type="scientific">Streptomyces cyanogenus</name>
    <dbReference type="NCBI Taxonomy" id="80860"/>
    <lineage>
        <taxon>Bacteria</taxon>
        <taxon>Bacillati</taxon>
        <taxon>Actinomycetota</taxon>
        <taxon>Actinomycetes</taxon>
        <taxon>Kitasatosporales</taxon>
        <taxon>Streptomycetaceae</taxon>
        <taxon>Streptomyces</taxon>
    </lineage>
</organism>
<protein>
    <submittedName>
        <fullName evidence="1">Uncharacterized protein</fullName>
    </submittedName>
</protein>
<name>A0ABX7U2M9_STRCY</name>
<dbReference type="Proteomes" id="UP000663908">
    <property type="component" value="Chromosome"/>
</dbReference>
<sequence>MTSPPYSGLFARVERDLGSREPLTGLRLDDGSGAPGTALAPAEARPLLYDRSAPAARRTALWHQIAALARADTDGNGWRLGAVWCALPGLRRHAFTIVQRFGADRDDVEAEMLAACLETLRTIEPHTPDPGSVLLRSACTRAWNAARQARPERTVEDIVYTVDSRRDRGALWQAEFDGVDRPDGLAATLRITVPADRAEGLRIGALAGEWGLTEQVAGARRFQRGRRVGTLSLRPRSRG</sequence>
<reference evidence="1 2" key="1">
    <citation type="submission" date="2021-03" db="EMBL/GenBank/DDBJ databases">
        <title>Complete genome sequence of Streptomyces cyanogenus S136, producer of anticancer angucycline landomycin A.</title>
        <authorList>
            <person name="Hrab P."/>
            <person name="Ruckert C."/>
            <person name="Busche T."/>
            <person name="Ostash I."/>
            <person name="Kalinowski J."/>
            <person name="Fedorenko V."/>
            <person name="Yushchuk O."/>
            <person name="Ostash B."/>
        </authorList>
    </citation>
    <scope>NUCLEOTIDE SEQUENCE [LARGE SCALE GENOMIC DNA]</scope>
    <source>
        <strain evidence="1 2">S136</strain>
    </source>
</reference>
<dbReference type="RefSeq" id="WP_208035381.1">
    <property type="nucleotide sequence ID" value="NZ_CP071839.1"/>
</dbReference>
<accession>A0ABX7U2M9</accession>
<dbReference type="EMBL" id="CP071839">
    <property type="protein sequence ID" value="QTE02019.1"/>
    <property type="molecule type" value="Genomic_DNA"/>
</dbReference>
<keyword evidence="2" id="KW-1185">Reference proteome</keyword>
<gene>
    <name evidence="1" type="ORF">S1361_32100</name>
</gene>
<proteinExistence type="predicted"/>
<evidence type="ECO:0000313" key="2">
    <source>
        <dbReference type="Proteomes" id="UP000663908"/>
    </source>
</evidence>